<dbReference type="OrthoDB" id="9786661at2"/>
<feature type="binding site" evidence="11">
    <location>
        <position position="62"/>
    </location>
    <ligand>
        <name>substrate</name>
    </ligand>
</feature>
<dbReference type="GO" id="GO:0051301">
    <property type="term" value="P:cell division"/>
    <property type="evidence" value="ECO:0007669"/>
    <property type="project" value="UniProtKB-KW"/>
</dbReference>
<accession>A0A066RHX9</accession>
<organism evidence="13 14">
    <name type="scientific">Photobacterium galatheae</name>
    <dbReference type="NCBI Taxonomy" id="1654360"/>
    <lineage>
        <taxon>Bacteria</taxon>
        <taxon>Pseudomonadati</taxon>
        <taxon>Pseudomonadota</taxon>
        <taxon>Gammaproteobacteria</taxon>
        <taxon>Vibrionales</taxon>
        <taxon>Vibrionaceae</taxon>
        <taxon>Photobacterium</taxon>
    </lineage>
</organism>
<evidence type="ECO:0000256" key="7">
    <source>
        <dbReference type="ARBA" id="ARBA00023295"/>
    </source>
</evidence>
<dbReference type="GO" id="GO:0008360">
    <property type="term" value="P:regulation of cell shape"/>
    <property type="evidence" value="ECO:0007669"/>
    <property type="project" value="UniProtKB-KW"/>
</dbReference>
<dbReference type="GO" id="GO:0071555">
    <property type="term" value="P:cell wall organization"/>
    <property type="evidence" value="ECO:0007669"/>
    <property type="project" value="UniProtKB-KW"/>
</dbReference>
<evidence type="ECO:0000256" key="11">
    <source>
        <dbReference type="HAMAP-Rule" id="MF_00364"/>
    </source>
</evidence>
<dbReference type="InterPro" id="IPR017853">
    <property type="entry name" value="GH"/>
</dbReference>
<dbReference type="InterPro" id="IPR001764">
    <property type="entry name" value="Glyco_hydro_3_N"/>
</dbReference>
<dbReference type="PANTHER" id="PTHR30480">
    <property type="entry name" value="BETA-HEXOSAMINIDASE-RELATED"/>
    <property type="match status" value="1"/>
</dbReference>
<comment type="subcellular location">
    <subcellularLocation>
        <location evidence="11">Cytoplasm</location>
    </subcellularLocation>
</comment>
<comment type="pathway">
    <text evidence="10 11">Cell wall biogenesis; peptidoglycan recycling.</text>
</comment>
<sequence>MGPLMLDVSGFELDAEEREILQHPTVGGVIFFARNYHDREQLFALTQSIRQAAKRPLLIAVDQEGGRVQRFRDGFTLLPPAKAFAASENGLALAREGGWLMAAELLAMDIDLSLAPVLDIGFDCKAIGDRAFSDHPAEIARFAGEFIKGMKDAGMAATGKHFPGHGGVIADSHLETPIDERSRVIDHDMSVFKTLIEENLLDAMMPAHVIYPTFDSKPASGSEYWLKEILRSQLNFKGVIFSDDLNMKGADVLGSYGDRAQASLQAGCDMVMLCNNRVGAIEALEALPQTQVPLLNTLLKKPFASYKEMISTTEWKNRAQSIRKLRDEWQEKTQNV</sequence>
<reference evidence="13 14" key="1">
    <citation type="submission" date="2014-04" db="EMBL/GenBank/DDBJ databases">
        <title>Draft genome sequence of Photobacterium halotolerans S2753: a solonamide, ngercheumicin and holomycin producer.</title>
        <authorList>
            <person name="Machado H.R."/>
            <person name="Gram L."/>
        </authorList>
    </citation>
    <scope>NUCLEOTIDE SEQUENCE [LARGE SCALE GENOMIC DNA]</scope>
    <source>
        <strain evidence="13 14">S2753</strain>
    </source>
</reference>
<dbReference type="AlphaFoldDB" id="A0A066RHX9"/>
<dbReference type="GO" id="GO:0005975">
    <property type="term" value="P:carbohydrate metabolic process"/>
    <property type="evidence" value="ECO:0007669"/>
    <property type="project" value="InterPro"/>
</dbReference>
<dbReference type="InterPro" id="IPR036962">
    <property type="entry name" value="Glyco_hydro_3_N_sf"/>
</dbReference>
<evidence type="ECO:0000256" key="2">
    <source>
        <dbReference type="ARBA" id="ARBA00022490"/>
    </source>
</evidence>
<evidence type="ECO:0000313" key="13">
    <source>
        <dbReference type="EMBL" id="KDM89934.1"/>
    </source>
</evidence>
<evidence type="ECO:0000256" key="1">
    <source>
        <dbReference type="ARBA" id="ARBA00001231"/>
    </source>
</evidence>
<dbReference type="GO" id="GO:0009254">
    <property type="term" value="P:peptidoglycan turnover"/>
    <property type="evidence" value="ECO:0007669"/>
    <property type="project" value="UniProtKB-UniRule"/>
</dbReference>
<gene>
    <name evidence="11" type="primary">nagZ</name>
    <name evidence="13" type="ORF">EA58_19965</name>
</gene>
<dbReference type="STRING" id="1654360.EA58_19965"/>
<evidence type="ECO:0000256" key="9">
    <source>
        <dbReference type="ARBA" id="ARBA00023316"/>
    </source>
</evidence>
<dbReference type="GO" id="GO:0004563">
    <property type="term" value="F:beta-N-acetylhexosaminidase activity"/>
    <property type="evidence" value="ECO:0007669"/>
    <property type="project" value="UniProtKB-UniRule"/>
</dbReference>
<dbReference type="PROSITE" id="PS00775">
    <property type="entry name" value="GLYCOSYL_HYDROL_F3"/>
    <property type="match status" value="1"/>
</dbReference>
<dbReference type="GO" id="GO:0005737">
    <property type="term" value="C:cytoplasm"/>
    <property type="evidence" value="ECO:0007669"/>
    <property type="project" value="UniProtKB-SubCell"/>
</dbReference>
<feature type="binding site" evidence="11">
    <location>
        <begin position="160"/>
        <end position="161"/>
    </location>
    <ligand>
        <name>substrate</name>
    </ligand>
</feature>
<feature type="site" description="Important for catalytic activity" evidence="11">
    <location>
        <position position="171"/>
    </location>
</feature>
<proteinExistence type="inferred from homology"/>
<evidence type="ECO:0000256" key="6">
    <source>
        <dbReference type="ARBA" id="ARBA00022984"/>
    </source>
</evidence>
<dbReference type="FunFam" id="3.20.20.300:FF:000001">
    <property type="entry name" value="Beta-hexosaminidase"/>
    <property type="match status" value="1"/>
</dbReference>
<feature type="binding site" evidence="11">
    <location>
        <position position="130"/>
    </location>
    <ligand>
        <name>substrate</name>
    </ligand>
</feature>
<dbReference type="NCBIfam" id="NF003740">
    <property type="entry name" value="PRK05337.1"/>
    <property type="match status" value="1"/>
</dbReference>
<evidence type="ECO:0000259" key="12">
    <source>
        <dbReference type="Pfam" id="PF00933"/>
    </source>
</evidence>
<dbReference type="Pfam" id="PF00933">
    <property type="entry name" value="Glyco_hydro_3"/>
    <property type="match status" value="1"/>
</dbReference>
<dbReference type="SUPFAM" id="SSF51445">
    <property type="entry name" value="(Trans)glycosidases"/>
    <property type="match status" value="1"/>
</dbReference>
<dbReference type="InterPro" id="IPR019800">
    <property type="entry name" value="Glyco_hydro_3_AS"/>
</dbReference>
<evidence type="ECO:0000313" key="14">
    <source>
        <dbReference type="Proteomes" id="UP000027192"/>
    </source>
</evidence>
<keyword evidence="8 11" id="KW-0131">Cell cycle</keyword>
<evidence type="ECO:0000256" key="8">
    <source>
        <dbReference type="ARBA" id="ARBA00023306"/>
    </source>
</evidence>
<dbReference type="PANTHER" id="PTHR30480:SF13">
    <property type="entry name" value="BETA-HEXOSAMINIDASE"/>
    <property type="match status" value="1"/>
</dbReference>
<name>A0A066RHX9_9GAMM</name>
<evidence type="ECO:0000256" key="10">
    <source>
        <dbReference type="ARBA" id="ARBA00037880"/>
    </source>
</evidence>
<dbReference type="HAMAP" id="MF_00364">
    <property type="entry name" value="NagZ"/>
    <property type="match status" value="1"/>
</dbReference>
<feature type="binding site" evidence="11">
    <location>
        <position position="70"/>
    </location>
    <ligand>
        <name>substrate</name>
    </ligand>
</feature>
<comment type="caution">
    <text evidence="13">The sequence shown here is derived from an EMBL/GenBank/DDBJ whole genome shotgun (WGS) entry which is preliminary data.</text>
</comment>
<keyword evidence="6 11" id="KW-0573">Peptidoglycan synthesis</keyword>
<keyword evidence="7 11" id="KW-0326">Glycosidase</keyword>
<dbReference type="InterPro" id="IPR022956">
    <property type="entry name" value="Beta_hexosaminidase_bac"/>
</dbReference>
<evidence type="ECO:0000256" key="3">
    <source>
        <dbReference type="ARBA" id="ARBA00022618"/>
    </source>
</evidence>
<evidence type="ECO:0000256" key="5">
    <source>
        <dbReference type="ARBA" id="ARBA00022960"/>
    </source>
</evidence>
<comment type="function">
    <text evidence="11">Plays a role in peptidoglycan recycling by cleaving the terminal beta-1,4-linked N-acetylglucosamine (GlcNAc) from peptide-linked peptidoglycan fragments, giving rise to free GlcNAc, anhydro-N-acetylmuramic acid and anhydro-N-acetylmuramic acid-linked peptides.</text>
</comment>
<dbReference type="EMBL" id="JMIB01000040">
    <property type="protein sequence ID" value="KDM89934.1"/>
    <property type="molecule type" value="Genomic_DNA"/>
</dbReference>
<dbReference type="InterPro" id="IPR050226">
    <property type="entry name" value="NagZ_Beta-hexosaminidase"/>
</dbReference>
<feature type="domain" description="Glycoside hydrolase family 3 N-terminal" evidence="12">
    <location>
        <begin position="10"/>
        <end position="286"/>
    </location>
</feature>
<keyword evidence="5 11" id="KW-0133">Cell shape</keyword>
<dbReference type="Gene3D" id="3.20.20.300">
    <property type="entry name" value="Glycoside hydrolase, family 3, N-terminal domain"/>
    <property type="match status" value="1"/>
</dbReference>
<keyword evidence="14" id="KW-1185">Reference proteome</keyword>
<keyword evidence="3 11" id="KW-0132">Cell division</keyword>
<feature type="active site" description="Proton donor/acceptor" evidence="11">
    <location>
        <position position="173"/>
    </location>
</feature>
<keyword evidence="4 11" id="KW-0378">Hydrolase</keyword>
<dbReference type="UniPathway" id="UPA00544"/>
<comment type="catalytic activity">
    <reaction evidence="1 11">
        <text>Hydrolysis of terminal non-reducing N-acetyl-D-hexosamine residues in N-acetyl-beta-D-hexosaminides.</text>
        <dbReference type="EC" id="3.2.1.52"/>
    </reaction>
</comment>
<evidence type="ECO:0000256" key="4">
    <source>
        <dbReference type="ARBA" id="ARBA00022801"/>
    </source>
</evidence>
<keyword evidence="2 11" id="KW-0963">Cytoplasm</keyword>
<protein>
    <recommendedName>
        <fullName evidence="11">Beta-hexosaminidase</fullName>
        <ecNumber evidence="11">3.2.1.52</ecNumber>
    </recommendedName>
    <alternativeName>
        <fullName evidence="11">Beta-N-acetylhexosaminidase</fullName>
    </alternativeName>
    <alternativeName>
        <fullName evidence="11">N-acetyl-beta-glucosaminidase</fullName>
    </alternativeName>
</protein>
<keyword evidence="9 11" id="KW-0961">Cell wall biogenesis/degradation</keyword>
<dbReference type="GO" id="GO:0009252">
    <property type="term" value="P:peptidoglycan biosynthetic process"/>
    <property type="evidence" value="ECO:0007669"/>
    <property type="project" value="UniProtKB-KW"/>
</dbReference>
<dbReference type="RefSeq" id="WP_036756628.1">
    <property type="nucleotide sequence ID" value="NZ_JAGSGC010000007.1"/>
</dbReference>
<dbReference type="EC" id="3.2.1.52" evidence="11"/>
<comment type="similarity">
    <text evidence="11">Belongs to the glycosyl hydrolase 3 family. NagZ subfamily.</text>
</comment>
<dbReference type="Proteomes" id="UP000027192">
    <property type="component" value="Unassembled WGS sequence"/>
</dbReference>
<feature type="active site" description="Nucleophile" evidence="11">
    <location>
        <position position="243"/>
    </location>
</feature>